<reference evidence="1 2" key="1">
    <citation type="journal article" date="2013" name="Genome Announc.">
        <title>Genome Sequence of Sporolactobacillus laevolacticus DSM442, an Efficient Polymer-Grade D-Lactate Producer from Agricultural Waste Cottonseed as a Nitrogen Source.</title>
        <authorList>
            <person name="Wang H."/>
            <person name="Wang L."/>
            <person name="Ju J."/>
            <person name="Yu B."/>
            <person name="Ma Y."/>
        </authorList>
    </citation>
    <scope>NUCLEOTIDE SEQUENCE [LARGE SCALE GENOMIC DNA]</scope>
    <source>
        <strain evidence="1 2">DSM 442</strain>
    </source>
</reference>
<gene>
    <name evidence="1" type="ORF">P343_01700</name>
</gene>
<dbReference type="AlphaFoldDB" id="V6J1M7"/>
<organism evidence="1 2">
    <name type="scientific">Sporolactobacillus laevolacticus DSM 442</name>
    <dbReference type="NCBI Taxonomy" id="1395513"/>
    <lineage>
        <taxon>Bacteria</taxon>
        <taxon>Bacillati</taxon>
        <taxon>Bacillota</taxon>
        <taxon>Bacilli</taxon>
        <taxon>Bacillales</taxon>
        <taxon>Sporolactobacillaceae</taxon>
        <taxon>Sporolactobacillus</taxon>
    </lineage>
</organism>
<name>V6J1M7_9BACL</name>
<dbReference type="EMBL" id="AWTC01000001">
    <property type="protein sequence ID" value="EST13700.1"/>
    <property type="molecule type" value="Genomic_DNA"/>
</dbReference>
<evidence type="ECO:0000313" key="1">
    <source>
        <dbReference type="EMBL" id="EST13700.1"/>
    </source>
</evidence>
<keyword evidence="2" id="KW-1185">Reference proteome</keyword>
<comment type="caution">
    <text evidence="1">The sequence shown here is derived from an EMBL/GenBank/DDBJ whole genome shotgun (WGS) entry which is preliminary data.</text>
</comment>
<proteinExistence type="predicted"/>
<sequence length="45" mass="5524">MAEYEIPHGEFLIKEYQMIFNIHKSHSFFYKLFILLSLINEKTEM</sequence>
<protein>
    <submittedName>
        <fullName evidence="1">Uncharacterized protein</fullName>
    </submittedName>
</protein>
<dbReference type="STRING" id="1395513.P343_01700"/>
<evidence type="ECO:0000313" key="2">
    <source>
        <dbReference type="Proteomes" id="UP000018296"/>
    </source>
</evidence>
<dbReference type="Proteomes" id="UP000018296">
    <property type="component" value="Unassembled WGS sequence"/>
</dbReference>
<accession>V6J1M7</accession>